<name>A0A0A9BAG2_ARUDO</name>
<evidence type="ECO:0000313" key="2">
    <source>
        <dbReference type="EMBL" id="JAD59118.1"/>
    </source>
</evidence>
<reference evidence="2" key="2">
    <citation type="journal article" date="2015" name="Data Brief">
        <title>Shoot transcriptome of the giant reed, Arundo donax.</title>
        <authorList>
            <person name="Barrero R.A."/>
            <person name="Guerrero F.D."/>
            <person name="Moolhuijzen P."/>
            <person name="Goolsby J.A."/>
            <person name="Tidwell J."/>
            <person name="Bellgard S.E."/>
            <person name="Bellgard M.I."/>
        </authorList>
    </citation>
    <scope>NUCLEOTIDE SEQUENCE</scope>
    <source>
        <tissue evidence="2">Shoot tissue taken approximately 20 cm above the soil surface</tissue>
    </source>
</reference>
<organism evidence="2">
    <name type="scientific">Arundo donax</name>
    <name type="common">Giant reed</name>
    <name type="synonym">Donax arundinaceus</name>
    <dbReference type="NCBI Taxonomy" id="35708"/>
    <lineage>
        <taxon>Eukaryota</taxon>
        <taxon>Viridiplantae</taxon>
        <taxon>Streptophyta</taxon>
        <taxon>Embryophyta</taxon>
        <taxon>Tracheophyta</taxon>
        <taxon>Spermatophyta</taxon>
        <taxon>Magnoliopsida</taxon>
        <taxon>Liliopsida</taxon>
        <taxon>Poales</taxon>
        <taxon>Poaceae</taxon>
        <taxon>PACMAD clade</taxon>
        <taxon>Arundinoideae</taxon>
        <taxon>Arundineae</taxon>
        <taxon>Arundo</taxon>
    </lineage>
</organism>
<dbReference type="EMBL" id="GBRH01238777">
    <property type="protein sequence ID" value="JAD59118.1"/>
    <property type="molecule type" value="Transcribed_RNA"/>
</dbReference>
<feature type="region of interest" description="Disordered" evidence="1">
    <location>
        <begin position="1"/>
        <end position="22"/>
    </location>
</feature>
<protein>
    <submittedName>
        <fullName evidence="2">Uncharacterized protein</fullName>
    </submittedName>
</protein>
<reference evidence="2" key="1">
    <citation type="submission" date="2014-09" db="EMBL/GenBank/DDBJ databases">
        <authorList>
            <person name="Magalhaes I.L.F."/>
            <person name="Oliveira U."/>
            <person name="Santos F.R."/>
            <person name="Vidigal T.H.D.A."/>
            <person name="Brescovit A.D."/>
            <person name="Santos A.J."/>
        </authorList>
    </citation>
    <scope>NUCLEOTIDE SEQUENCE</scope>
    <source>
        <tissue evidence="2">Shoot tissue taken approximately 20 cm above the soil surface</tissue>
    </source>
</reference>
<evidence type="ECO:0000256" key="1">
    <source>
        <dbReference type="SAM" id="MobiDB-lite"/>
    </source>
</evidence>
<proteinExistence type="predicted"/>
<accession>A0A0A9BAG2</accession>
<dbReference type="AlphaFoldDB" id="A0A0A9BAG2"/>
<sequence>MRRHAQKSTATPMDTTRVIWAK</sequence>